<sequence length="169" mass="20620">MNKDFERENETLKEENYIEYDIEDLDEDEEFKEIILTLEDDTELTCLVVAQYQVEDQDYIALLPIDEDEEPGDILLYKATYSDDETFDVSMIEDEQEFEIAADAYYKYLDENEIDLEDLHYHHHDHDHDHHHHHHDFDDYEEDYYDDMDYEDGFEVDYLDDDDFEDDQN</sequence>
<proteinExistence type="predicted"/>
<keyword evidence="2" id="KW-1185">Reference proteome</keyword>
<dbReference type="Pfam" id="PF06949">
    <property type="entry name" value="DUF1292"/>
    <property type="match status" value="1"/>
</dbReference>
<accession>H3NNJ0</accession>
<dbReference type="RefSeq" id="WP_005398326.1">
    <property type="nucleotide sequence ID" value="NZ_JH601088.1"/>
</dbReference>
<name>H3NNJ0_9FIRM</name>
<organism evidence="1 2">
    <name type="scientific">Helcococcus kunzii ATCC 51366</name>
    <dbReference type="NCBI Taxonomy" id="883114"/>
    <lineage>
        <taxon>Bacteria</taxon>
        <taxon>Bacillati</taxon>
        <taxon>Bacillota</taxon>
        <taxon>Tissierellia</taxon>
        <taxon>Tissierellales</taxon>
        <taxon>Peptoniphilaceae</taxon>
        <taxon>Helcococcus</taxon>
    </lineage>
</organism>
<dbReference type="HOGENOM" id="CLU_1576327_0_0_9"/>
<evidence type="ECO:0000313" key="2">
    <source>
        <dbReference type="Proteomes" id="UP000004191"/>
    </source>
</evidence>
<dbReference type="STRING" id="883114.HMPREF9709_00901"/>
<protein>
    <recommendedName>
        <fullName evidence="3">DUF1292 domain-containing protein</fullName>
    </recommendedName>
</protein>
<dbReference type="GeneID" id="96999817"/>
<reference evidence="1 2" key="1">
    <citation type="submission" date="2012-01" db="EMBL/GenBank/DDBJ databases">
        <title>The Genome Sequence of Helcococcus kunzii ATCC 51366.</title>
        <authorList>
            <consortium name="The Broad Institute Genome Sequencing Platform"/>
            <person name="Earl A."/>
            <person name="Ward D."/>
            <person name="Feldgarden M."/>
            <person name="Gevers D."/>
            <person name="Huys G."/>
            <person name="Young S.K."/>
            <person name="Zeng Q."/>
            <person name="Gargeya S."/>
            <person name="Fitzgerald M."/>
            <person name="Haas B."/>
            <person name="Abouelleil A."/>
            <person name="Alvarado L."/>
            <person name="Arachchi H.M."/>
            <person name="Berlin A."/>
            <person name="Chapman S.B."/>
            <person name="Gearin G."/>
            <person name="Goldberg J."/>
            <person name="Griggs A."/>
            <person name="Gujja S."/>
            <person name="Hansen M."/>
            <person name="Heiman D."/>
            <person name="Howarth C."/>
            <person name="Larimer J."/>
            <person name="Lui A."/>
            <person name="MacDonald P.J.P."/>
            <person name="McCowen C."/>
            <person name="Montmayeur A."/>
            <person name="Murphy C."/>
            <person name="Neiman D."/>
            <person name="Pearson M."/>
            <person name="Priest M."/>
            <person name="Roberts A."/>
            <person name="Saif S."/>
            <person name="Shea T."/>
            <person name="Sisk P."/>
            <person name="Stolte C."/>
            <person name="Sykes S."/>
            <person name="Wortman J."/>
            <person name="Nusbaum C."/>
            <person name="Birren B."/>
        </authorList>
    </citation>
    <scope>NUCLEOTIDE SEQUENCE [LARGE SCALE GENOMIC DNA]</scope>
    <source>
        <strain evidence="1 2">ATCC 51366</strain>
    </source>
</reference>
<dbReference type="Proteomes" id="UP000004191">
    <property type="component" value="Unassembled WGS sequence"/>
</dbReference>
<comment type="caution">
    <text evidence="1">The sequence shown here is derived from an EMBL/GenBank/DDBJ whole genome shotgun (WGS) entry which is preliminary data.</text>
</comment>
<dbReference type="OrthoDB" id="9796509at2"/>
<evidence type="ECO:0008006" key="3">
    <source>
        <dbReference type="Google" id="ProtNLM"/>
    </source>
</evidence>
<gene>
    <name evidence="1" type="ORF">HMPREF9709_00901</name>
</gene>
<dbReference type="AlphaFoldDB" id="H3NNJ0"/>
<evidence type="ECO:0000313" key="1">
    <source>
        <dbReference type="EMBL" id="EHR33965.1"/>
    </source>
</evidence>
<dbReference type="InterPro" id="IPR009711">
    <property type="entry name" value="UPF0473"/>
</dbReference>
<dbReference type="EMBL" id="AGEI01000021">
    <property type="protein sequence ID" value="EHR33965.1"/>
    <property type="molecule type" value="Genomic_DNA"/>
</dbReference>